<dbReference type="PROSITE" id="PS50280">
    <property type="entry name" value="SET"/>
    <property type="match status" value="1"/>
</dbReference>
<dbReference type="SUPFAM" id="SSF82199">
    <property type="entry name" value="SET domain"/>
    <property type="match status" value="1"/>
</dbReference>
<keyword evidence="12" id="KW-0539">Nucleus</keyword>
<dbReference type="GO" id="GO:0005694">
    <property type="term" value="C:chromosome"/>
    <property type="evidence" value="ECO:0007669"/>
    <property type="project" value="UniProtKB-SubCell"/>
</dbReference>
<evidence type="ECO:0000256" key="6">
    <source>
        <dbReference type="ARBA" id="ARBA00022603"/>
    </source>
</evidence>
<comment type="subcellular location">
    <subcellularLocation>
        <location evidence="2">Chromosome</location>
    </subcellularLocation>
    <subcellularLocation>
        <location evidence="1">Nucleus</location>
    </subcellularLocation>
</comment>
<protein>
    <recommendedName>
        <fullName evidence="15">Histone-lysine N-methyltransferase Suv4-20</fullName>
        <ecNumber evidence="3">2.1.1.362</ecNumber>
    </recommendedName>
</protein>
<gene>
    <name evidence="17" type="ORF">HERILL_LOCUS13209</name>
</gene>
<evidence type="ECO:0000313" key="17">
    <source>
        <dbReference type="EMBL" id="CAD7090746.1"/>
    </source>
</evidence>
<feature type="domain" description="SET" evidence="16">
    <location>
        <begin position="200"/>
        <end position="311"/>
    </location>
</feature>
<dbReference type="OrthoDB" id="6627536at2759"/>
<evidence type="ECO:0000256" key="3">
    <source>
        <dbReference type="ARBA" id="ARBA00012188"/>
    </source>
</evidence>
<dbReference type="EMBL" id="LR899013">
    <property type="protein sequence ID" value="CAD7090746.1"/>
    <property type="molecule type" value="Genomic_DNA"/>
</dbReference>
<dbReference type="InterPro" id="IPR041938">
    <property type="entry name" value="Hist-Lys_N-MTase_N"/>
</dbReference>
<evidence type="ECO:0000256" key="7">
    <source>
        <dbReference type="ARBA" id="ARBA00022679"/>
    </source>
</evidence>
<keyword evidence="4" id="KW-0158">Chromosome</keyword>
<evidence type="ECO:0000256" key="8">
    <source>
        <dbReference type="ARBA" id="ARBA00022691"/>
    </source>
</evidence>
<keyword evidence="9" id="KW-0156">Chromatin regulator</keyword>
<organism evidence="17 18">
    <name type="scientific">Hermetia illucens</name>
    <name type="common">Black soldier fly</name>
    <dbReference type="NCBI Taxonomy" id="343691"/>
    <lineage>
        <taxon>Eukaryota</taxon>
        <taxon>Metazoa</taxon>
        <taxon>Ecdysozoa</taxon>
        <taxon>Arthropoda</taxon>
        <taxon>Hexapoda</taxon>
        <taxon>Insecta</taxon>
        <taxon>Pterygota</taxon>
        <taxon>Neoptera</taxon>
        <taxon>Endopterygota</taxon>
        <taxon>Diptera</taxon>
        <taxon>Brachycera</taxon>
        <taxon>Stratiomyomorpha</taxon>
        <taxon>Stratiomyidae</taxon>
        <taxon>Hermetiinae</taxon>
        <taxon>Hermetia</taxon>
    </lineage>
</organism>
<dbReference type="AlphaFoldDB" id="A0A7R8V0W5"/>
<dbReference type="InterPro" id="IPR046341">
    <property type="entry name" value="SET_dom_sf"/>
</dbReference>
<reference evidence="17 18" key="1">
    <citation type="submission" date="2020-11" db="EMBL/GenBank/DDBJ databases">
        <authorList>
            <person name="Wallbank WR R."/>
            <person name="Pardo Diaz C."/>
            <person name="Kozak K."/>
            <person name="Martin S."/>
            <person name="Jiggins C."/>
            <person name="Moest M."/>
            <person name="Warren A I."/>
            <person name="Generalovic N T."/>
            <person name="Byers J.R.P. K."/>
            <person name="Montejo-Kovacevich G."/>
            <person name="Yen C E."/>
        </authorList>
    </citation>
    <scope>NUCLEOTIDE SEQUENCE [LARGE SCALE GENOMIC DNA]</scope>
</reference>
<keyword evidence="11" id="KW-0804">Transcription</keyword>
<evidence type="ECO:0000256" key="2">
    <source>
        <dbReference type="ARBA" id="ARBA00004286"/>
    </source>
</evidence>
<keyword evidence="6" id="KW-0489">Methyltransferase</keyword>
<dbReference type="GO" id="GO:0140941">
    <property type="term" value="F:histone H4K20me methyltransferase activity"/>
    <property type="evidence" value="ECO:0007669"/>
    <property type="project" value="UniProtKB-EC"/>
</dbReference>
<keyword evidence="18" id="KW-1185">Reference proteome</keyword>
<keyword evidence="8" id="KW-0949">S-adenosyl-L-methionine</keyword>
<dbReference type="PANTHER" id="PTHR12977">
    <property type="entry name" value="SUPPRESSOR OF VARIEGATION 4-20-RELATED"/>
    <property type="match status" value="1"/>
</dbReference>
<evidence type="ECO:0000256" key="4">
    <source>
        <dbReference type="ARBA" id="ARBA00022454"/>
    </source>
</evidence>
<dbReference type="GO" id="GO:0005634">
    <property type="term" value="C:nucleus"/>
    <property type="evidence" value="ECO:0007669"/>
    <property type="project" value="UniProtKB-SubCell"/>
</dbReference>
<name>A0A7R8V0W5_HERIL</name>
<keyword evidence="10" id="KW-0805">Transcription regulation</keyword>
<dbReference type="PROSITE" id="PS51570">
    <property type="entry name" value="SAM_MT43_SUVAR420_2"/>
    <property type="match status" value="1"/>
</dbReference>
<evidence type="ECO:0000256" key="12">
    <source>
        <dbReference type="ARBA" id="ARBA00023242"/>
    </source>
</evidence>
<proteinExistence type="predicted"/>
<comment type="catalytic activity">
    <reaction evidence="13">
        <text>N(6)-methyl-L-lysyl(20)-[histone H4] + S-adenosyl-L-methionine = N(6),N(6)-dimethyl-L-lysyl(20)-[histone H4] + S-adenosyl-L-homocysteine + H(+)</text>
        <dbReference type="Rhea" id="RHEA:60348"/>
        <dbReference type="Rhea" id="RHEA-COMP:15555"/>
        <dbReference type="Rhea" id="RHEA-COMP:15556"/>
        <dbReference type="ChEBI" id="CHEBI:15378"/>
        <dbReference type="ChEBI" id="CHEBI:57856"/>
        <dbReference type="ChEBI" id="CHEBI:59789"/>
        <dbReference type="ChEBI" id="CHEBI:61929"/>
        <dbReference type="ChEBI" id="CHEBI:61976"/>
        <dbReference type="EC" id="2.1.1.362"/>
    </reaction>
</comment>
<dbReference type="Pfam" id="PF00856">
    <property type="entry name" value="SET"/>
    <property type="match status" value="1"/>
</dbReference>
<dbReference type="InterPro" id="IPR044426">
    <property type="entry name" value="Suv4-20_SET"/>
</dbReference>
<evidence type="ECO:0000256" key="9">
    <source>
        <dbReference type="ARBA" id="ARBA00022853"/>
    </source>
</evidence>
<dbReference type="SMART" id="SM00317">
    <property type="entry name" value="SET"/>
    <property type="match status" value="1"/>
</dbReference>
<dbReference type="PANTHER" id="PTHR12977:SF4">
    <property type="entry name" value="HISTONE-LYSINE N-METHYLTRANSFERASE KMT5B"/>
    <property type="match status" value="1"/>
</dbReference>
<dbReference type="Gene3D" id="1.10.10.1700">
    <property type="entry name" value="Histone-lysine N-methyltransferase"/>
    <property type="match status" value="1"/>
</dbReference>
<dbReference type="CDD" id="cd19186">
    <property type="entry name" value="SET_Suv4-20"/>
    <property type="match status" value="1"/>
</dbReference>
<dbReference type="GO" id="GO:0032259">
    <property type="term" value="P:methylation"/>
    <property type="evidence" value="ECO:0007669"/>
    <property type="project" value="UniProtKB-KW"/>
</dbReference>
<evidence type="ECO:0000256" key="11">
    <source>
        <dbReference type="ARBA" id="ARBA00023163"/>
    </source>
</evidence>
<dbReference type="InParanoid" id="A0A7R8V0W5"/>
<comment type="catalytic activity">
    <reaction evidence="14">
        <text>N(6),N(6)-dimethyl-L-lysyl(20)-[histone H4] + S-adenosyl-L-methionine = N(6),N(6),N(6)-trimethyl-L-lysyl(20)-[histone H4] + S-adenosyl-L-homocysteine + H(+)</text>
        <dbReference type="Rhea" id="RHEA:61992"/>
        <dbReference type="Rhea" id="RHEA-COMP:15556"/>
        <dbReference type="Rhea" id="RHEA-COMP:15998"/>
        <dbReference type="ChEBI" id="CHEBI:15378"/>
        <dbReference type="ChEBI" id="CHEBI:57856"/>
        <dbReference type="ChEBI" id="CHEBI:59789"/>
        <dbReference type="ChEBI" id="CHEBI:61961"/>
        <dbReference type="ChEBI" id="CHEBI:61976"/>
    </reaction>
</comment>
<evidence type="ECO:0000259" key="16">
    <source>
        <dbReference type="PROSITE" id="PS50280"/>
    </source>
</evidence>
<keyword evidence="5" id="KW-0678">Repressor</keyword>
<dbReference type="FunFam" id="1.10.10.1700:FF:000001">
    <property type="entry name" value="Histone-lysine N-methyltransferase"/>
    <property type="match status" value="1"/>
</dbReference>
<sequence>MIDQIDCMRCDCEHQSRILKYKRICANVHFKVIGIIAMVVDSSHHRRGETGTIHRNNFTSAATGGAHYPYISMSSSAGGGSGHHAGSIRLHQSTGMTPKELSENDDLATSLVLDPYLGFQTHKMNIRYRPIKANKEELKAIVADFKITQDYECAVKKIFKGDWMPRCHVNNKNKMATQRLREHIIRYLRVFDNDSGFVIEPCYRYSLEGQKGAKISSTRRWSKNEKIECLVGCIAELTEEEEAQLLHPGKNDFSVMYSCRKNCAQLWLGPAAYINHDCRANCKFVATGRDTACVKVLRDIEIGEEITCFYGEDFFGDGNCYCECETCERRGTGAFAKNKQEDENQDVAGYRLRETDNRINRIKSRANSTTNNEIVDSQQKISTEKIVTPLTMKELRQKGVTKYDAEMIMASSYGSDSKFSKFGSGGKGSLKDGGYGRDSLRKSARAGRIRKRIARIVMRDEMESHFELDGNNGGRTIGKMEHLIQLRP</sequence>
<dbReference type="Gene3D" id="2.170.270.10">
    <property type="entry name" value="SET domain"/>
    <property type="match status" value="1"/>
</dbReference>
<accession>A0A7R8V0W5</accession>
<dbReference type="InterPro" id="IPR025790">
    <property type="entry name" value="Suv4-20_animal"/>
</dbReference>
<evidence type="ECO:0000313" key="18">
    <source>
        <dbReference type="Proteomes" id="UP000594454"/>
    </source>
</evidence>
<evidence type="ECO:0000256" key="10">
    <source>
        <dbReference type="ARBA" id="ARBA00023015"/>
    </source>
</evidence>
<dbReference type="Proteomes" id="UP000594454">
    <property type="component" value="Chromosome 5"/>
</dbReference>
<dbReference type="EC" id="2.1.1.362" evidence="3"/>
<evidence type="ECO:0000256" key="5">
    <source>
        <dbReference type="ARBA" id="ARBA00022491"/>
    </source>
</evidence>
<dbReference type="InterPro" id="IPR001214">
    <property type="entry name" value="SET_dom"/>
</dbReference>
<keyword evidence="7" id="KW-0808">Transferase</keyword>
<dbReference type="InterPro" id="IPR039977">
    <property type="entry name" value="Suv4-20/Set9"/>
</dbReference>
<dbReference type="FunFam" id="2.170.270.10:FF:000006">
    <property type="entry name" value="Histone-lysine N-methyltransferase"/>
    <property type="match status" value="1"/>
</dbReference>
<evidence type="ECO:0000256" key="15">
    <source>
        <dbReference type="ARBA" id="ARBA00071597"/>
    </source>
</evidence>
<evidence type="ECO:0000256" key="13">
    <source>
        <dbReference type="ARBA" id="ARBA00051837"/>
    </source>
</evidence>
<evidence type="ECO:0000256" key="14">
    <source>
        <dbReference type="ARBA" id="ARBA00052814"/>
    </source>
</evidence>
<evidence type="ECO:0000256" key="1">
    <source>
        <dbReference type="ARBA" id="ARBA00004123"/>
    </source>
</evidence>